<dbReference type="GO" id="GO:0016747">
    <property type="term" value="F:acyltransferase activity, transferring groups other than amino-acyl groups"/>
    <property type="evidence" value="ECO:0007669"/>
    <property type="project" value="InterPro"/>
</dbReference>
<dbReference type="OrthoDB" id="9803233at2"/>
<dbReference type="InterPro" id="IPR000182">
    <property type="entry name" value="GNAT_dom"/>
</dbReference>
<dbReference type="SUPFAM" id="SSF55729">
    <property type="entry name" value="Acyl-CoA N-acyltransferases (Nat)"/>
    <property type="match status" value="1"/>
</dbReference>
<comment type="caution">
    <text evidence="4">The sequence shown here is derived from an EMBL/GenBank/DDBJ whole genome shotgun (WGS) entry which is preliminary data.</text>
</comment>
<dbReference type="CDD" id="cd04301">
    <property type="entry name" value="NAT_SF"/>
    <property type="match status" value="1"/>
</dbReference>
<dbReference type="AlphaFoldDB" id="A0A0R0A5S3"/>
<keyword evidence="5" id="KW-1185">Reference proteome</keyword>
<feature type="domain" description="N-acetyltransferase" evidence="3">
    <location>
        <begin position="1"/>
        <end position="151"/>
    </location>
</feature>
<sequence length="151" mass="16495">MDIRPGDLDHPAVIGLLEAHLRDMHAITPAESVHALDLSGLRSADVRFWSAWIDGEAVGCGALRDLGEGHGELKSMRTSDTHRNQGVGTAMLAHLLATARADGYRQLWLETGATTPFFPAHRLYERAGFVACGPFGDYTDDPHSVFMTLRL</sequence>
<keyword evidence="2" id="KW-0012">Acyltransferase</keyword>
<evidence type="ECO:0000256" key="2">
    <source>
        <dbReference type="ARBA" id="ARBA00023315"/>
    </source>
</evidence>
<dbReference type="Pfam" id="PF00583">
    <property type="entry name" value="Acetyltransf_1"/>
    <property type="match status" value="1"/>
</dbReference>
<name>A0A0R0A5S3_9GAMM</name>
<reference evidence="4 5" key="1">
    <citation type="submission" date="2015-10" db="EMBL/GenBank/DDBJ databases">
        <title>Genome sequencing and analysis of members of genus Stenotrophomonas.</title>
        <authorList>
            <person name="Patil P.P."/>
            <person name="Midha S."/>
            <person name="Patil P.B."/>
        </authorList>
    </citation>
    <scope>NUCLEOTIDE SEQUENCE [LARGE SCALE GENOMIC DNA]</scope>
    <source>
        <strain evidence="4 5">JCM 16536</strain>
    </source>
</reference>
<dbReference type="Proteomes" id="UP000051802">
    <property type="component" value="Unassembled WGS sequence"/>
</dbReference>
<dbReference type="RefSeq" id="WP_057649026.1">
    <property type="nucleotide sequence ID" value="NZ_LLXU01000128.1"/>
</dbReference>
<evidence type="ECO:0000259" key="3">
    <source>
        <dbReference type="PROSITE" id="PS51186"/>
    </source>
</evidence>
<dbReference type="InterPro" id="IPR050832">
    <property type="entry name" value="Bact_Acetyltransf"/>
</dbReference>
<evidence type="ECO:0000256" key="1">
    <source>
        <dbReference type="ARBA" id="ARBA00022679"/>
    </source>
</evidence>
<organism evidence="4 5">
    <name type="scientific">Stenotrophomonas panacihumi</name>
    <dbReference type="NCBI Taxonomy" id="676599"/>
    <lineage>
        <taxon>Bacteria</taxon>
        <taxon>Pseudomonadati</taxon>
        <taxon>Pseudomonadota</taxon>
        <taxon>Gammaproteobacteria</taxon>
        <taxon>Lysobacterales</taxon>
        <taxon>Lysobacteraceae</taxon>
        <taxon>Stenotrophomonas</taxon>
    </lineage>
</organism>
<evidence type="ECO:0000313" key="5">
    <source>
        <dbReference type="Proteomes" id="UP000051802"/>
    </source>
</evidence>
<proteinExistence type="predicted"/>
<evidence type="ECO:0000313" key="4">
    <source>
        <dbReference type="EMBL" id="KRG37874.1"/>
    </source>
</evidence>
<keyword evidence="1" id="KW-0808">Transferase</keyword>
<dbReference type="InterPro" id="IPR016181">
    <property type="entry name" value="Acyl_CoA_acyltransferase"/>
</dbReference>
<protein>
    <recommendedName>
        <fullName evidence="3">N-acetyltransferase domain-containing protein</fullName>
    </recommendedName>
</protein>
<dbReference type="STRING" id="676599.ARC20_15795"/>
<accession>A0A0R0A5S3</accession>
<dbReference type="PANTHER" id="PTHR43877:SF5">
    <property type="entry name" value="BLL8307 PROTEIN"/>
    <property type="match status" value="1"/>
</dbReference>
<dbReference type="PROSITE" id="PS51186">
    <property type="entry name" value="GNAT"/>
    <property type="match status" value="1"/>
</dbReference>
<dbReference type="EMBL" id="LLXU01000128">
    <property type="protein sequence ID" value="KRG37874.1"/>
    <property type="molecule type" value="Genomic_DNA"/>
</dbReference>
<gene>
    <name evidence="4" type="ORF">ARC20_15795</name>
</gene>
<dbReference type="PANTHER" id="PTHR43877">
    <property type="entry name" value="AMINOALKYLPHOSPHONATE N-ACETYLTRANSFERASE-RELATED-RELATED"/>
    <property type="match status" value="1"/>
</dbReference>
<dbReference type="Gene3D" id="3.40.630.30">
    <property type="match status" value="1"/>
</dbReference>